<dbReference type="Proteomes" id="UP001396334">
    <property type="component" value="Unassembled WGS sequence"/>
</dbReference>
<name>A0ABR1ZQP5_9ROSI</name>
<protein>
    <submittedName>
        <fullName evidence="1">Uncharacterized protein</fullName>
    </submittedName>
</protein>
<sequence>MPHARNPINQNSSADPVLGSDLAKQALRNIREGDKEEAKEDKTYSSKSSLKLDNTICTSSSKRQIAVMFLTTDKTERYVLPLHPANQLGLGT</sequence>
<proteinExistence type="predicted"/>
<accession>A0ABR1ZQP5</accession>
<gene>
    <name evidence="1" type="ORF">V6N11_061870</name>
</gene>
<comment type="caution">
    <text evidence="1">The sequence shown here is derived from an EMBL/GenBank/DDBJ whole genome shotgun (WGS) entry which is preliminary data.</text>
</comment>
<keyword evidence="2" id="KW-1185">Reference proteome</keyword>
<evidence type="ECO:0000313" key="2">
    <source>
        <dbReference type="Proteomes" id="UP001396334"/>
    </source>
</evidence>
<reference evidence="1 2" key="1">
    <citation type="journal article" date="2024" name="G3 (Bethesda)">
        <title>Genome assembly of Hibiscus sabdariffa L. provides insights into metabolisms of medicinal natural products.</title>
        <authorList>
            <person name="Kim T."/>
        </authorList>
    </citation>
    <scope>NUCLEOTIDE SEQUENCE [LARGE SCALE GENOMIC DNA]</scope>
    <source>
        <strain evidence="1">TK-2024</strain>
        <tissue evidence="1">Old leaves</tissue>
    </source>
</reference>
<organism evidence="1 2">
    <name type="scientific">Hibiscus sabdariffa</name>
    <name type="common">roselle</name>
    <dbReference type="NCBI Taxonomy" id="183260"/>
    <lineage>
        <taxon>Eukaryota</taxon>
        <taxon>Viridiplantae</taxon>
        <taxon>Streptophyta</taxon>
        <taxon>Embryophyta</taxon>
        <taxon>Tracheophyta</taxon>
        <taxon>Spermatophyta</taxon>
        <taxon>Magnoliopsida</taxon>
        <taxon>eudicotyledons</taxon>
        <taxon>Gunneridae</taxon>
        <taxon>Pentapetalae</taxon>
        <taxon>rosids</taxon>
        <taxon>malvids</taxon>
        <taxon>Malvales</taxon>
        <taxon>Malvaceae</taxon>
        <taxon>Malvoideae</taxon>
        <taxon>Hibiscus</taxon>
    </lineage>
</organism>
<evidence type="ECO:0000313" key="1">
    <source>
        <dbReference type="EMBL" id="KAK8482984.1"/>
    </source>
</evidence>
<dbReference type="EMBL" id="JBBPBN010000716">
    <property type="protein sequence ID" value="KAK8482984.1"/>
    <property type="molecule type" value="Genomic_DNA"/>
</dbReference>